<evidence type="ECO:0000313" key="2">
    <source>
        <dbReference type="EMBL" id="KAF9521566.1"/>
    </source>
</evidence>
<feature type="chain" id="PRO_5040250987" description="Secreted protein" evidence="1">
    <location>
        <begin position="21"/>
        <end position="96"/>
    </location>
</feature>
<evidence type="ECO:0000256" key="1">
    <source>
        <dbReference type="SAM" id="SignalP"/>
    </source>
</evidence>
<gene>
    <name evidence="2" type="ORF">CPB83DRAFT_778511</name>
</gene>
<name>A0A9P6JHL1_9AGAR</name>
<dbReference type="OrthoDB" id="3246013at2759"/>
<proteinExistence type="predicted"/>
<feature type="non-terminal residue" evidence="2">
    <location>
        <position position="1"/>
    </location>
</feature>
<dbReference type="Proteomes" id="UP000807306">
    <property type="component" value="Unassembled WGS sequence"/>
</dbReference>
<feature type="signal peptide" evidence="1">
    <location>
        <begin position="1"/>
        <end position="20"/>
    </location>
</feature>
<evidence type="ECO:0000313" key="3">
    <source>
        <dbReference type="Proteomes" id="UP000807306"/>
    </source>
</evidence>
<comment type="caution">
    <text evidence="2">The sequence shown here is derived from an EMBL/GenBank/DDBJ whole genome shotgun (WGS) entry which is preliminary data.</text>
</comment>
<sequence length="96" mass="10917">RQHALSHYVLLIILFGASNGYCSSITESKHIKAVKEPGNGLVVSEHLHRCLSLYYALKNFQHFADVSQNSASYKGRHHLLFFVRVIVNQILNLKLL</sequence>
<organism evidence="2 3">
    <name type="scientific">Crepidotus variabilis</name>
    <dbReference type="NCBI Taxonomy" id="179855"/>
    <lineage>
        <taxon>Eukaryota</taxon>
        <taxon>Fungi</taxon>
        <taxon>Dikarya</taxon>
        <taxon>Basidiomycota</taxon>
        <taxon>Agaricomycotina</taxon>
        <taxon>Agaricomycetes</taxon>
        <taxon>Agaricomycetidae</taxon>
        <taxon>Agaricales</taxon>
        <taxon>Agaricineae</taxon>
        <taxon>Crepidotaceae</taxon>
        <taxon>Crepidotus</taxon>
    </lineage>
</organism>
<keyword evidence="3" id="KW-1185">Reference proteome</keyword>
<accession>A0A9P6JHL1</accession>
<keyword evidence="1" id="KW-0732">Signal</keyword>
<reference evidence="2" key="1">
    <citation type="submission" date="2020-11" db="EMBL/GenBank/DDBJ databases">
        <authorList>
            <consortium name="DOE Joint Genome Institute"/>
            <person name="Ahrendt S."/>
            <person name="Riley R."/>
            <person name="Andreopoulos W."/>
            <person name="Labutti K."/>
            <person name="Pangilinan J."/>
            <person name="Ruiz-Duenas F.J."/>
            <person name="Barrasa J.M."/>
            <person name="Sanchez-Garcia M."/>
            <person name="Camarero S."/>
            <person name="Miyauchi S."/>
            <person name="Serrano A."/>
            <person name="Linde D."/>
            <person name="Babiker R."/>
            <person name="Drula E."/>
            <person name="Ayuso-Fernandez I."/>
            <person name="Pacheco R."/>
            <person name="Padilla G."/>
            <person name="Ferreira P."/>
            <person name="Barriuso J."/>
            <person name="Kellner H."/>
            <person name="Castanera R."/>
            <person name="Alfaro M."/>
            <person name="Ramirez L."/>
            <person name="Pisabarro A.G."/>
            <person name="Kuo A."/>
            <person name="Tritt A."/>
            <person name="Lipzen A."/>
            <person name="He G."/>
            <person name="Yan M."/>
            <person name="Ng V."/>
            <person name="Cullen D."/>
            <person name="Martin F."/>
            <person name="Rosso M.-N."/>
            <person name="Henrissat B."/>
            <person name="Hibbett D."/>
            <person name="Martinez A.T."/>
            <person name="Grigoriev I.V."/>
        </authorList>
    </citation>
    <scope>NUCLEOTIDE SEQUENCE</scope>
    <source>
        <strain evidence="2">CBS 506.95</strain>
    </source>
</reference>
<protein>
    <recommendedName>
        <fullName evidence="4">Secreted protein</fullName>
    </recommendedName>
</protein>
<evidence type="ECO:0008006" key="4">
    <source>
        <dbReference type="Google" id="ProtNLM"/>
    </source>
</evidence>
<dbReference type="EMBL" id="MU158024">
    <property type="protein sequence ID" value="KAF9521566.1"/>
    <property type="molecule type" value="Genomic_DNA"/>
</dbReference>
<dbReference type="AlphaFoldDB" id="A0A9P6JHL1"/>